<comment type="caution">
    <text evidence="2">The sequence shown here is derived from an EMBL/GenBank/DDBJ whole genome shotgun (WGS) entry which is preliminary data.</text>
</comment>
<name>A0A3L6DSE4_MAIZE</name>
<protein>
    <submittedName>
        <fullName evidence="2">Uncharacterized protein</fullName>
    </submittedName>
</protein>
<evidence type="ECO:0000256" key="1">
    <source>
        <dbReference type="SAM" id="MobiDB-lite"/>
    </source>
</evidence>
<organism evidence="2">
    <name type="scientific">Zea mays</name>
    <name type="common">Maize</name>
    <dbReference type="NCBI Taxonomy" id="4577"/>
    <lineage>
        <taxon>Eukaryota</taxon>
        <taxon>Viridiplantae</taxon>
        <taxon>Streptophyta</taxon>
        <taxon>Embryophyta</taxon>
        <taxon>Tracheophyta</taxon>
        <taxon>Spermatophyta</taxon>
        <taxon>Magnoliopsida</taxon>
        <taxon>Liliopsida</taxon>
        <taxon>Poales</taxon>
        <taxon>Poaceae</taxon>
        <taxon>PACMAD clade</taxon>
        <taxon>Panicoideae</taxon>
        <taxon>Andropogonodae</taxon>
        <taxon>Andropogoneae</taxon>
        <taxon>Tripsacinae</taxon>
        <taxon>Zea</taxon>
    </lineage>
</organism>
<evidence type="ECO:0000313" key="2">
    <source>
        <dbReference type="EMBL" id="PWZ11616.1"/>
    </source>
</evidence>
<accession>A0A3L6DSE4</accession>
<reference evidence="2" key="1">
    <citation type="journal article" date="2018" name="Nat. Genet.">
        <title>Extensive intraspecific gene order and gene structural variations between Mo17 and other maize genomes.</title>
        <authorList>
            <person name="Sun S."/>
            <person name="Zhou Y."/>
            <person name="Chen J."/>
            <person name="Shi J."/>
            <person name="Zhao H."/>
            <person name="Zhao H."/>
            <person name="Song W."/>
            <person name="Zhang M."/>
            <person name="Cui Y."/>
            <person name="Dong X."/>
            <person name="Liu H."/>
            <person name="Ma X."/>
            <person name="Jiao Y."/>
            <person name="Wang B."/>
            <person name="Wei X."/>
            <person name="Stein J.C."/>
            <person name="Glaubitz J.C."/>
            <person name="Lu F."/>
            <person name="Yu G."/>
            <person name="Liang C."/>
            <person name="Fengler K."/>
            <person name="Li B."/>
            <person name="Rafalski A."/>
            <person name="Schnable P.S."/>
            <person name="Ware D.H."/>
            <person name="Buckler E.S."/>
            <person name="Lai J."/>
        </authorList>
    </citation>
    <scope>NUCLEOTIDE SEQUENCE [LARGE SCALE GENOMIC DNA]</scope>
    <source>
        <tissue evidence="2">Seedling</tissue>
    </source>
</reference>
<dbReference type="EMBL" id="NCVQ01000009">
    <property type="protein sequence ID" value="PWZ11616.1"/>
    <property type="molecule type" value="Genomic_DNA"/>
</dbReference>
<dbReference type="AlphaFoldDB" id="A0A3L6DSE4"/>
<feature type="region of interest" description="Disordered" evidence="1">
    <location>
        <begin position="31"/>
        <end position="74"/>
    </location>
</feature>
<gene>
    <name evidence="2" type="ORF">Zm00014a_005006</name>
</gene>
<sequence length="103" mass="11499">MASAQQQLHLPSPLLSPCPWPAFPGTLRSVSRPKLPYAHNSKKPTPFPAPPLFPTKQQLQRARRRPLRPLQSSPLAVRRNARGKYCVARSSPDVSARCRLVVL</sequence>
<dbReference type="Proteomes" id="UP000251960">
    <property type="component" value="Chromosome 8"/>
</dbReference>
<proteinExistence type="predicted"/>